<evidence type="ECO:0000313" key="1">
    <source>
        <dbReference type="EMBL" id="MDC8756945.1"/>
    </source>
</evidence>
<organism evidence="1 2">
    <name type="scientific">Janthinobacterium fluminis</name>
    <dbReference type="NCBI Taxonomy" id="2987524"/>
    <lineage>
        <taxon>Bacteria</taxon>
        <taxon>Pseudomonadati</taxon>
        <taxon>Pseudomonadota</taxon>
        <taxon>Betaproteobacteria</taxon>
        <taxon>Burkholderiales</taxon>
        <taxon>Oxalobacteraceae</taxon>
        <taxon>Janthinobacterium</taxon>
    </lineage>
</organism>
<dbReference type="RefSeq" id="WP_273669599.1">
    <property type="nucleotide sequence ID" value="NZ_JAQQXR010000001.1"/>
</dbReference>
<keyword evidence="2" id="KW-1185">Reference proteome</keyword>
<gene>
    <name evidence="1" type="ORF">OIK44_05005</name>
</gene>
<dbReference type="Proteomes" id="UP001221208">
    <property type="component" value="Unassembled WGS sequence"/>
</dbReference>
<proteinExistence type="predicted"/>
<name>A0ABT5JWZ6_9BURK</name>
<sequence length="499" mass="53833">MPQATHIPIAKKHDGAVGAARSVIKPEHAFVDRRQATVAQRQLGDLIAQSQRMVTQRAQMAMIRGETVQRQEAEKEISSQAKCDAAACEIPVQARAEPAPNRIGVQANSSVIQKVKTDHTAGDLHYGIHAARMAGYGAMPSVGVHPLATNPITVDNLNALSGITAAFKRGDGDYMRGYFDVLAMLNAHVNGAVADKPGRWLDFLKTRISYLSIDKHIAQIQMAGATAVDPTKDRLNKNGKAPDATIGETNKGKQNAIVAAHTNGKLAAAHVKYKEHVSAWVWDVFFRRTSKLGIDFTISEARVIHMNTYGPAWSGGAATLLTDAAGTSGHSRQPITHSEMRHINRTYGANHAQIDAYNMPIGGGIGRAAGEGEMLSYLNTRTQNTFLSAVLEKTNLDGWRTRADSMFLSRPSGVSTIRKEINSGHPGNTKLENIRATAHAKTGPAKGRHADTITFYSLLDNIPINVSVYNQAGTAQAVNDVITNSLQPLTHQIIGFTLP</sequence>
<protein>
    <submittedName>
        <fullName evidence="1">Uncharacterized protein</fullName>
    </submittedName>
</protein>
<accession>A0ABT5JWZ6</accession>
<dbReference type="EMBL" id="JAQQXR010000001">
    <property type="protein sequence ID" value="MDC8756945.1"/>
    <property type="molecule type" value="Genomic_DNA"/>
</dbReference>
<reference evidence="1 2" key="1">
    <citation type="submission" date="2022-10" db="EMBL/GenBank/DDBJ databases">
        <title>Janthinobacterium sp. hw3 Genome sequencing.</title>
        <authorList>
            <person name="Park S."/>
        </authorList>
    </citation>
    <scope>NUCLEOTIDE SEQUENCE [LARGE SCALE GENOMIC DNA]</scope>
    <source>
        <strain evidence="2">hw3</strain>
    </source>
</reference>
<evidence type="ECO:0000313" key="2">
    <source>
        <dbReference type="Proteomes" id="UP001221208"/>
    </source>
</evidence>
<comment type="caution">
    <text evidence="1">The sequence shown here is derived from an EMBL/GenBank/DDBJ whole genome shotgun (WGS) entry which is preliminary data.</text>
</comment>